<dbReference type="RefSeq" id="WP_040104830.1">
    <property type="nucleotide sequence ID" value="NZ_JABEVU030000001.1"/>
</dbReference>
<dbReference type="STRING" id="45670.SN16_00745"/>
<evidence type="ECO:0000313" key="15">
    <source>
        <dbReference type="Proteomes" id="UP000031546"/>
    </source>
</evidence>
<accession>A0A0C2HRC4</accession>
<dbReference type="InterPro" id="IPR023009">
    <property type="entry name" value="Tyrosine_recombinase_XerC/XerD"/>
</dbReference>
<comment type="similarity">
    <text evidence="2">Belongs to the 'phage' integrase family. XerD subfamily.</text>
</comment>
<dbReference type="GO" id="GO:0005737">
    <property type="term" value="C:cytoplasm"/>
    <property type="evidence" value="ECO:0007669"/>
    <property type="project" value="UniProtKB-SubCell"/>
</dbReference>
<keyword evidence="9 10" id="KW-0131">Cell cycle</keyword>
<dbReference type="GO" id="GO:0003677">
    <property type="term" value="F:DNA binding"/>
    <property type="evidence" value="ECO:0007669"/>
    <property type="project" value="UniProtKB-UniRule"/>
</dbReference>
<evidence type="ECO:0000256" key="7">
    <source>
        <dbReference type="ARBA" id="ARBA00023125"/>
    </source>
</evidence>
<evidence type="ECO:0000256" key="1">
    <source>
        <dbReference type="ARBA" id="ARBA00004496"/>
    </source>
</evidence>
<comment type="similarity">
    <text evidence="10">Belongs to the 'phage' integrase family. XerC subfamily.</text>
</comment>
<dbReference type="InterPro" id="IPR050090">
    <property type="entry name" value="Tyrosine_recombinase_XerCD"/>
</dbReference>
<feature type="domain" description="Core-binding (CB)" evidence="12">
    <location>
        <begin position="1"/>
        <end position="87"/>
    </location>
</feature>
<dbReference type="Proteomes" id="UP000031546">
    <property type="component" value="Unassembled WGS sequence"/>
</dbReference>
<name>A0A0C2HRC4_9STAP</name>
<keyword evidence="5 10" id="KW-0159">Chromosome partition</keyword>
<dbReference type="GO" id="GO:0051301">
    <property type="term" value="P:cell division"/>
    <property type="evidence" value="ECO:0007669"/>
    <property type="project" value="UniProtKB-KW"/>
</dbReference>
<keyword evidence="6 10" id="KW-0229">DNA integration</keyword>
<dbReference type="NCBIfam" id="TIGR02225">
    <property type="entry name" value="recomb_XerD"/>
    <property type="match status" value="1"/>
</dbReference>
<keyword evidence="8 10" id="KW-0233">DNA recombination</keyword>
<dbReference type="InterPro" id="IPR002104">
    <property type="entry name" value="Integrase_catalytic"/>
</dbReference>
<dbReference type="PANTHER" id="PTHR30349:SF81">
    <property type="entry name" value="TYROSINE RECOMBINASE XERC"/>
    <property type="match status" value="1"/>
</dbReference>
<evidence type="ECO:0000256" key="6">
    <source>
        <dbReference type="ARBA" id="ARBA00022908"/>
    </source>
</evidence>
<dbReference type="Gene3D" id="1.10.443.10">
    <property type="entry name" value="Intergrase catalytic core"/>
    <property type="match status" value="1"/>
</dbReference>
<dbReference type="GO" id="GO:0006313">
    <property type="term" value="P:DNA transposition"/>
    <property type="evidence" value="ECO:0007669"/>
    <property type="project" value="UniProtKB-UniRule"/>
</dbReference>
<dbReference type="Pfam" id="PF00589">
    <property type="entry name" value="Phage_integrase"/>
    <property type="match status" value="1"/>
</dbReference>
<dbReference type="Pfam" id="PF02899">
    <property type="entry name" value="Phage_int_SAM_1"/>
    <property type="match status" value="1"/>
</dbReference>
<feature type="active site" evidence="10">
    <location>
        <position position="242"/>
    </location>
</feature>
<gene>
    <name evidence="10" type="primary">xerC</name>
    <name evidence="14" type="synonym">xerD</name>
    <name evidence="14" type="ORF">F7P68_0000760</name>
    <name evidence="13" type="ORF">SN16_00745</name>
</gene>
<reference evidence="14 16" key="4">
    <citation type="submission" date="2022-12" db="EMBL/GenBank/DDBJ databases">
        <title>Genome analysis and biological profiling of marine Salinicoccus roseus MOSEL-ME25.</title>
        <authorList>
            <person name="Mirza F.T."/>
            <person name="Xie Y."/>
            <person name="Shinwari Z.K."/>
        </authorList>
    </citation>
    <scope>NUCLEOTIDE SEQUENCE [LARGE SCALE GENOMIC DNA]</scope>
    <source>
        <strain evidence="14 16">MOSEL-ME25</strain>
    </source>
</reference>
<evidence type="ECO:0000313" key="14">
    <source>
        <dbReference type="EMBL" id="MDB0579067.1"/>
    </source>
</evidence>
<evidence type="ECO:0000313" key="13">
    <source>
        <dbReference type="EMBL" id="KIH72056.1"/>
    </source>
</evidence>
<reference evidence="14" key="3">
    <citation type="submission" date="2020-04" db="EMBL/GenBank/DDBJ databases">
        <authorList>
            <person name="Tanveer F."/>
            <person name="Xie Y."/>
            <person name="Shinwari Z.K."/>
        </authorList>
    </citation>
    <scope>NUCLEOTIDE SEQUENCE</scope>
    <source>
        <strain evidence="14">MOSEL-ME25</strain>
    </source>
</reference>
<keyword evidence="3 10" id="KW-0963">Cytoplasm</keyword>
<dbReference type="Proteomes" id="UP000527860">
    <property type="component" value="Unassembled WGS sequence"/>
</dbReference>
<evidence type="ECO:0000256" key="10">
    <source>
        <dbReference type="HAMAP-Rule" id="MF_01808"/>
    </source>
</evidence>
<feature type="domain" description="Tyr recombinase" evidence="11">
    <location>
        <begin position="108"/>
        <end position="290"/>
    </location>
</feature>
<evidence type="ECO:0000256" key="5">
    <source>
        <dbReference type="ARBA" id="ARBA00022829"/>
    </source>
</evidence>
<organism evidence="13 15">
    <name type="scientific">Salinicoccus roseus</name>
    <dbReference type="NCBI Taxonomy" id="45670"/>
    <lineage>
        <taxon>Bacteria</taxon>
        <taxon>Bacillati</taxon>
        <taxon>Bacillota</taxon>
        <taxon>Bacilli</taxon>
        <taxon>Bacillales</taxon>
        <taxon>Staphylococcaceae</taxon>
        <taxon>Salinicoccus</taxon>
    </lineage>
</organism>
<dbReference type="OrthoDB" id="9801717at2"/>
<keyword evidence="7 10" id="KW-0238">DNA-binding</keyword>
<feature type="active site" evidence="10">
    <location>
        <position position="171"/>
    </location>
</feature>
<protein>
    <recommendedName>
        <fullName evidence="10">Tyrosine recombinase XerC</fullName>
    </recommendedName>
</protein>
<evidence type="ECO:0000259" key="11">
    <source>
        <dbReference type="PROSITE" id="PS51898"/>
    </source>
</evidence>
<dbReference type="InterPro" id="IPR011010">
    <property type="entry name" value="DNA_brk_join_enz"/>
</dbReference>
<comment type="subunit">
    <text evidence="10">Forms a cyclic heterotetrameric complex composed of two molecules of XerC and two molecules of XerD.</text>
</comment>
<dbReference type="PROSITE" id="PS51898">
    <property type="entry name" value="TYR_RECOMBINASE"/>
    <property type="match status" value="1"/>
</dbReference>
<comment type="subcellular location">
    <subcellularLocation>
        <location evidence="1 10">Cytoplasm</location>
    </subcellularLocation>
</comment>
<dbReference type="HAMAP" id="MF_01808">
    <property type="entry name" value="Recomb_XerC_XerD"/>
    <property type="match status" value="1"/>
</dbReference>
<feature type="active site" evidence="10">
    <location>
        <position position="245"/>
    </location>
</feature>
<dbReference type="NCBIfam" id="NF040815">
    <property type="entry name" value="recomb_XerA_Arch"/>
    <property type="match status" value="1"/>
</dbReference>
<proteinExistence type="inferred from homology"/>
<dbReference type="AlphaFoldDB" id="A0A0C2HRC4"/>
<feature type="active site" description="O-(3'-phospho-DNA)-tyrosine intermediate" evidence="10">
    <location>
        <position position="277"/>
    </location>
</feature>
<dbReference type="NCBIfam" id="NF001399">
    <property type="entry name" value="PRK00283.1"/>
    <property type="match status" value="1"/>
</dbReference>
<dbReference type="PROSITE" id="PS51900">
    <property type="entry name" value="CB"/>
    <property type="match status" value="1"/>
</dbReference>
<reference evidence="16" key="2">
    <citation type="submission" date="2020-04" db="EMBL/GenBank/DDBJ databases">
        <title>Genome analysis and biological profiling of marine Cellulosimicrobium funkei MOSEL-ME6.</title>
        <authorList>
            <person name="Tanveer F."/>
            <person name="Xie Y."/>
            <person name="Shinwari Z.K."/>
        </authorList>
    </citation>
    <scope>NUCLEOTIDE SEQUENCE [LARGE SCALE GENOMIC DNA]</scope>
    <source>
        <strain evidence="16">MOSEL-ME25</strain>
    </source>
</reference>
<evidence type="ECO:0000256" key="2">
    <source>
        <dbReference type="ARBA" id="ARBA00010450"/>
    </source>
</evidence>
<dbReference type="CDD" id="cd00798">
    <property type="entry name" value="INT_XerDC_C"/>
    <property type="match status" value="1"/>
</dbReference>
<dbReference type="InterPro" id="IPR044068">
    <property type="entry name" value="CB"/>
</dbReference>
<dbReference type="EMBL" id="JABEVU030000001">
    <property type="protein sequence ID" value="MDB0579067.1"/>
    <property type="molecule type" value="Genomic_DNA"/>
</dbReference>
<comment type="caution">
    <text evidence="13">The sequence shown here is derived from an EMBL/GenBank/DDBJ whole genome shotgun (WGS) entry which is preliminary data.</text>
</comment>
<keyword evidence="4 10" id="KW-0132">Cell division</keyword>
<feature type="active site" evidence="10">
    <location>
        <position position="147"/>
    </location>
</feature>
<evidence type="ECO:0000256" key="9">
    <source>
        <dbReference type="ARBA" id="ARBA00023306"/>
    </source>
</evidence>
<dbReference type="InterPro" id="IPR004107">
    <property type="entry name" value="Integrase_SAM-like_N"/>
</dbReference>
<dbReference type="GeneID" id="77844068"/>
<keyword evidence="16" id="KW-1185">Reference proteome</keyword>
<evidence type="ECO:0000256" key="8">
    <source>
        <dbReference type="ARBA" id="ARBA00023172"/>
    </source>
</evidence>
<dbReference type="GO" id="GO:0007059">
    <property type="term" value="P:chromosome segregation"/>
    <property type="evidence" value="ECO:0007669"/>
    <property type="project" value="UniProtKB-UniRule"/>
</dbReference>
<dbReference type="InterPro" id="IPR013762">
    <property type="entry name" value="Integrase-like_cat_sf"/>
</dbReference>
<evidence type="ECO:0000256" key="4">
    <source>
        <dbReference type="ARBA" id="ARBA00022618"/>
    </source>
</evidence>
<dbReference type="GO" id="GO:0009037">
    <property type="term" value="F:tyrosine-based site-specific recombinase activity"/>
    <property type="evidence" value="ECO:0007669"/>
    <property type="project" value="UniProtKB-UniRule"/>
</dbReference>
<evidence type="ECO:0000313" key="16">
    <source>
        <dbReference type="Proteomes" id="UP000527860"/>
    </source>
</evidence>
<feature type="active site" evidence="10">
    <location>
        <position position="268"/>
    </location>
</feature>
<dbReference type="InterPro" id="IPR011932">
    <property type="entry name" value="Recomb_XerD"/>
</dbReference>
<sequence length="296" mass="33958">MDFKRHIDEYLLFLSVEKGLSQSSINSYRQDLLQYEAYLTERKTLDPSQIDTELLITFLKELKQAGKSAKTISRMQSTLKNFHQFLVNDGITTHNPALRLHSIKEAKKLPVYLTVEEMERLLATPDQSVAGIRDRAMMELLYASGLRVSELIDIKTSDLNTDMGYIRIMGKGSKERIVPITDFVGELLEQYIANERLALLKDDDAEELFITNRGRGFTRQGLWKTVKKYELASGIGKNITPHTFRHSFATHLVENGADLRAVQEMLGHSDISTTQIYTQISAVKIREMYKKFHPRK</sequence>
<evidence type="ECO:0000256" key="3">
    <source>
        <dbReference type="ARBA" id="ARBA00022490"/>
    </source>
</evidence>
<dbReference type="Gene3D" id="1.10.150.130">
    <property type="match status" value="1"/>
</dbReference>
<dbReference type="InterPro" id="IPR010998">
    <property type="entry name" value="Integrase_recombinase_N"/>
</dbReference>
<dbReference type="EMBL" id="JXII01000001">
    <property type="protein sequence ID" value="KIH72056.1"/>
    <property type="molecule type" value="Genomic_DNA"/>
</dbReference>
<reference evidence="13 15" key="1">
    <citation type="submission" date="2015-01" db="EMBL/GenBank/DDBJ databases">
        <title>Genome sequences of high lactate-tolerant strain Salinicoccus roseus W12 with industrial interest.</title>
        <authorList>
            <person name="Wang H."/>
            <person name="Yu B."/>
        </authorList>
    </citation>
    <scope>NUCLEOTIDE SEQUENCE [LARGE SCALE GENOMIC DNA]</scope>
    <source>
        <strain evidence="13 15">W12</strain>
    </source>
</reference>
<dbReference type="SUPFAM" id="SSF56349">
    <property type="entry name" value="DNA breaking-rejoining enzymes"/>
    <property type="match status" value="1"/>
</dbReference>
<dbReference type="PANTHER" id="PTHR30349">
    <property type="entry name" value="PHAGE INTEGRASE-RELATED"/>
    <property type="match status" value="1"/>
</dbReference>
<comment type="function">
    <text evidence="10">Site-specific tyrosine recombinase, which acts by catalyzing the cutting and rejoining of the recombining DNA molecules. The XerC-XerD complex is essential to convert dimers of the bacterial chromosome into monomers to permit their segregation at cell division. It also contributes to the segregational stability of plasmids.</text>
</comment>
<evidence type="ECO:0000259" key="12">
    <source>
        <dbReference type="PROSITE" id="PS51900"/>
    </source>
</evidence>